<evidence type="ECO:0000256" key="6">
    <source>
        <dbReference type="RuleBase" id="RU361218"/>
    </source>
</evidence>
<keyword evidence="3 6" id="KW-0812">Transmembrane</keyword>
<protein>
    <recommendedName>
        <fullName evidence="6">Tetraspanin</fullName>
    </recommendedName>
</protein>
<feature type="transmembrane region" description="Helical" evidence="6">
    <location>
        <begin position="236"/>
        <end position="261"/>
    </location>
</feature>
<comment type="caution">
    <text evidence="6">Lacks conserved residue(s) required for the propagation of feature annotation.</text>
</comment>
<dbReference type="AlphaFoldDB" id="A0AA89BYR3"/>
<evidence type="ECO:0000256" key="2">
    <source>
        <dbReference type="ARBA" id="ARBA00006840"/>
    </source>
</evidence>
<keyword evidence="4 6" id="KW-1133">Transmembrane helix</keyword>
<keyword evidence="8" id="KW-1185">Reference proteome</keyword>
<dbReference type="GO" id="GO:0005886">
    <property type="term" value="C:plasma membrane"/>
    <property type="evidence" value="ECO:0007669"/>
    <property type="project" value="TreeGrafter"/>
</dbReference>
<evidence type="ECO:0000256" key="1">
    <source>
        <dbReference type="ARBA" id="ARBA00004141"/>
    </source>
</evidence>
<dbReference type="PANTHER" id="PTHR19282:SF551">
    <property type="entry name" value="RE08073P-RELATED"/>
    <property type="match status" value="1"/>
</dbReference>
<dbReference type="SUPFAM" id="SSF48652">
    <property type="entry name" value="Tetraspanin"/>
    <property type="match status" value="1"/>
</dbReference>
<comment type="similarity">
    <text evidence="2 6">Belongs to the tetraspanin (TM4SF) family.</text>
</comment>
<feature type="transmembrane region" description="Helical" evidence="6">
    <location>
        <begin position="41"/>
        <end position="64"/>
    </location>
</feature>
<dbReference type="PANTHER" id="PTHR19282">
    <property type="entry name" value="TETRASPANIN"/>
    <property type="match status" value="1"/>
</dbReference>
<sequence>MFGGGLLGIGIFILVSKNDILVLTRSVDTSNLDVPSLIEKAAYAIIAGGAFIFIVAFLGCCGACRKSKGMLCTYAIVVGLILALEIAAVVMAIVYKSDVSMTCFIVRVFEKFAKDNLTNLLETRYIGPYDFSDVISLAFDLVHILFGCCGVTSGAQFANISSWNTTYAYDDGSGSYVIATAVIPATCCDFSNDDAFPNDITNFLLSMTNTTCPVTKANSYYEKGCYDELYNAFSTYFNIVIGFGASVGALEILGIISACCLMKKNEDEDKIGDSK</sequence>
<evidence type="ECO:0000256" key="3">
    <source>
        <dbReference type="ARBA" id="ARBA00022692"/>
    </source>
</evidence>
<dbReference type="Proteomes" id="UP001186944">
    <property type="component" value="Unassembled WGS sequence"/>
</dbReference>
<dbReference type="EMBL" id="VSWD01000011">
    <property type="protein sequence ID" value="KAK3087629.1"/>
    <property type="molecule type" value="Genomic_DNA"/>
</dbReference>
<name>A0AA89BYR3_PINIB</name>
<organism evidence="7 8">
    <name type="scientific">Pinctada imbricata</name>
    <name type="common">Atlantic pearl-oyster</name>
    <name type="synonym">Pinctada martensii</name>
    <dbReference type="NCBI Taxonomy" id="66713"/>
    <lineage>
        <taxon>Eukaryota</taxon>
        <taxon>Metazoa</taxon>
        <taxon>Spiralia</taxon>
        <taxon>Lophotrochozoa</taxon>
        <taxon>Mollusca</taxon>
        <taxon>Bivalvia</taxon>
        <taxon>Autobranchia</taxon>
        <taxon>Pteriomorphia</taxon>
        <taxon>Pterioida</taxon>
        <taxon>Pterioidea</taxon>
        <taxon>Pteriidae</taxon>
        <taxon>Pinctada</taxon>
    </lineage>
</organism>
<feature type="transmembrane region" description="Helical" evidence="6">
    <location>
        <begin position="71"/>
        <end position="95"/>
    </location>
</feature>
<gene>
    <name evidence="7" type="ORF">FSP39_008621</name>
</gene>
<dbReference type="InterPro" id="IPR000301">
    <property type="entry name" value="Tetraspanin_animals"/>
</dbReference>
<evidence type="ECO:0000313" key="8">
    <source>
        <dbReference type="Proteomes" id="UP001186944"/>
    </source>
</evidence>
<comment type="caution">
    <text evidence="7">The sequence shown here is derived from an EMBL/GenBank/DDBJ whole genome shotgun (WGS) entry which is preliminary data.</text>
</comment>
<dbReference type="Pfam" id="PF00335">
    <property type="entry name" value="Tetraspanin"/>
    <property type="match status" value="1"/>
</dbReference>
<comment type="subcellular location">
    <subcellularLocation>
        <location evidence="1 6">Membrane</location>
        <topology evidence="1 6">Multi-pass membrane protein</topology>
    </subcellularLocation>
</comment>
<evidence type="ECO:0000256" key="4">
    <source>
        <dbReference type="ARBA" id="ARBA00022989"/>
    </source>
</evidence>
<accession>A0AA89BYR3</accession>
<proteinExistence type="inferred from homology"/>
<dbReference type="InterPro" id="IPR008952">
    <property type="entry name" value="Tetraspanin_EC2_sf"/>
</dbReference>
<evidence type="ECO:0000313" key="7">
    <source>
        <dbReference type="EMBL" id="KAK3087629.1"/>
    </source>
</evidence>
<reference evidence="7" key="1">
    <citation type="submission" date="2019-08" db="EMBL/GenBank/DDBJ databases">
        <title>The improved chromosome-level genome for the pearl oyster Pinctada fucata martensii using PacBio sequencing and Hi-C.</title>
        <authorList>
            <person name="Zheng Z."/>
        </authorList>
    </citation>
    <scope>NUCLEOTIDE SEQUENCE</scope>
    <source>
        <strain evidence="7">ZZ-2019</strain>
        <tissue evidence="7">Adductor muscle</tissue>
    </source>
</reference>
<evidence type="ECO:0000256" key="5">
    <source>
        <dbReference type="ARBA" id="ARBA00023136"/>
    </source>
</evidence>
<dbReference type="InterPro" id="IPR018499">
    <property type="entry name" value="Tetraspanin/Peripherin"/>
</dbReference>
<dbReference type="PIRSF" id="PIRSF002419">
    <property type="entry name" value="Tetraspanin"/>
    <property type="match status" value="1"/>
</dbReference>
<keyword evidence="5 6" id="KW-0472">Membrane</keyword>
<dbReference type="PRINTS" id="PR00259">
    <property type="entry name" value="TMFOUR"/>
</dbReference>